<comment type="caution">
    <text evidence="3">The sequence shown here is derived from an EMBL/GenBank/DDBJ whole genome shotgun (WGS) entry which is preliminary data.</text>
</comment>
<dbReference type="PANTHER" id="PTHR34947">
    <property type="entry name" value="TRANSMEMBRANE PROTEIN"/>
    <property type="match status" value="1"/>
</dbReference>
<organism evidence="3 4">
    <name type="scientific">Camellia sinensis var. sinensis</name>
    <name type="common">China tea</name>
    <dbReference type="NCBI Taxonomy" id="542762"/>
    <lineage>
        <taxon>Eukaryota</taxon>
        <taxon>Viridiplantae</taxon>
        <taxon>Streptophyta</taxon>
        <taxon>Embryophyta</taxon>
        <taxon>Tracheophyta</taxon>
        <taxon>Spermatophyta</taxon>
        <taxon>Magnoliopsida</taxon>
        <taxon>eudicotyledons</taxon>
        <taxon>Gunneridae</taxon>
        <taxon>Pentapetalae</taxon>
        <taxon>asterids</taxon>
        <taxon>Ericales</taxon>
        <taxon>Theaceae</taxon>
        <taxon>Camellia</taxon>
    </lineage>
</organism>
<keyword evidence="2" id="KW-0472">Membrane</keyword>
<protein>
    <recommendedName>
        <fullName evidence="5">DUF4408 domain-containing protein</fullName>
    </recommendedName>
</protein>
<keyword evidence="2" id="KW-0812">Transmembrane</keyword>
<feature type="region of interest" description="Disordered" evidence="1">
    <location>
        <begin position="137"/>
        <end position="159"/>
    </location>
</feature>
<dbReference type="PANTHER" id="PTHR34947:SF2">
    <property type="entry name" value="TRANSMEMBRANE PROTEIN"/>
    <property type="match status" value="1"/>
</dbReference>
<sequence length="234" mass="26730">MDQTDQHHNQQSLTQFVSSQLYKRITHVLLSLSVVFSFFLSNSSWYTLFLHSFNFHFSTFPFQLLAHTMGKNCIFLICNGIVMLLAKTSGLIHSLPASDHLNDQLLKKIGDGDVLQLSLETKDSLLEKQVTVETLQQQQQQQQDSMEGESEEDLNLNVEGEEQEARNGFLITVGGEDEENEKDLSTINNGFAIEEEEEDGLLSREELNKKCDDFIRRMKEEIRIGAQQQQLVMA</sequence>
<evidence type="ECO:0000313" key="4">
    <source>
        <dbReference type="Proteomes" id="UP000306102"/>
    </source>
</evidence>
<feature type="transmembrane region" description="Helical" evidence="2">
    <location>
        <begin position="69"/>
        <end position="86"/>
    </location>
</feature>
<dbReference type="EMBL" id="SDRB02000891">
    <property type="protein sequence ID" value="THG22351.1"/>
    <property type="molecule type" value="Genomic_DNA"/>
</dbReference>
<evidence type="ECO:0000256" key="1">
    <source>
        <dbReference type="SAM" id="MobiDB-lite"/>
    </source>
</evidence>
<accession>A0A4S4EZ38</accession>
<dbReference type="AlphaFoldDB" id="A0A4S4EZ38"/>
<keyword evidence="2" id="KW-1133">Transmembrane helix</keyword>
<reference evidence="3 4" key="1">
    <citation type="journal article" date="2018" name="Proc. Natl. Acad. Sci. U.S.A.">
        <title>Draft genome sequence of Camellia sinensis var. sinensis provides insights into the evolution of the tea genome and tea quality.</title>
        <authorList>
            <person name="Wei C."/>
            <person name="Yang H."/>
            <person name="Wang S."/>
            <person name="Zhao J."/>
            <person name="Liu C."/>
            <person name="Gao L."/>
            <person name="Xia E."/>
            <person name="Lu Y."/>
            <person name="Tai Y."/>
            <person name="She G."/>
            <person name="Sun J."/>
            <person name="Cao H."/>
            <person name="Tong W."/>
            <person name="Gao Q."/>
            <person name="Li Y."/>
            <person name="Deng W."/>
            <person name="Jiang X."/>
            <person name="Wang W."/>
            <person name="Chen Q."/>
            <person name="Zhang S."/>
            <person name="Li H."/>
            <person name="Wu J."/>
            <person name="Wang P."/>
            <person name="Li P."/>
            <person name="Shi C."/>
            <person name="Zheng F."/>
            <person name="Jian J."/>
            <person name="Huang B."/>
            <person name="Shan D."/>
            <person name="Shi M."/>
            <person name="Fang C."/>
            <person name="Yue Y."/>
            <person name="Li F."/>
            <person name="Li D."/>
            <person name="Wei S."/>
            <person name="Han B."/>
            <person name="Jiang C."/>
            <person name="Yin Y."/>
            <person name="Xia T."/>
            <person name="Zhang Z."/>
            <person name="Bennetzen J.L."/>
            <person name="Zhao S."/>
            <person name="Wan X."/>
        </authorList>
    </citation>
    <scope>NUCLEOTIDE SEQUENCE [LARGE SCALE GENOMIC DNA]</scope>
    <source>
        <strain evidence="4">cv. Shuchazao</strain>
        <tissue evidence="3">Leaf</tissue>
    </source>
</reference>
<evidence type="ECO:0000313" key="3">
    <source>
        <dbReference type="EMBL" id="THG22351.1"/>
    </source>
</evidence>
<evidence type="ECO:0000256" key="2">
    <source>
        <dbReference type="SAM" id="Phobius"/>
    </source>
</evidence>
<name>A0A4S4EZ38_CAMSN</name>
<feature type="transmembrane region" description="Helical" evidence="2">
    <location>
        <begin position="28"/>
        <end position="49"/>
    </location>
</feature>
<feature type="compositionally biased region" description="Acidic residues" evidence="1">
    <location>
        <begin position="146"/>
        <end position="159"/>
    </location>
</feature>
<evidence type="ECO:0008006" key="5">
    <source>
        <dbReference type="Google" id="ProtNLM"/>
    </source>
</evidence>
<proteinExistence type="predicted"/>
<keyword evidence="4" id="KW-1185">Reference proteome</keyword>
<dbReference type="Proteomes" id="UP000306102">
    <property type="component" value="Unassembled WGS sequence"/>
</dbReference>
<gene>
    <name evidence="3" type="ORF">TEA_027491</name>
</gene>